<dbReference type="Gene3D" id="3.40.50.1820">
    <property type="entry name" value="alpha/beta hydrolase"/>
    <property type="match status" value="1"/>
</dbReference>
<dbReference type="Pfam" id="PF07859">
    <property type="entry name" value="Abhydrolase_3"/>
    <property type="match status" value="1"/>
</dbReference>
<name>A0A7N2LX01_QUELO</name>
<dbReference type="PANTHER" id="PTHR23024:SF551">
    <property type="entry name" value="2-HYDROXYISOFLAVANONE DEHYDRATASE-LIKE"/>
    <property type="match status" value="1"/>
</dbReference>
<dbReference type="EnsemblPlants" id="QL06p003453:mrna">
    <property type="protein sequence ID" value="QL06p003453:mrna"/>
    <property type="gene ID" value="QL06p003453"/>
</dbReference>
<dbReference type="EMBL" id="LRBV02000006">
    <property type="status" value="NOT_ANNOTATED_CDS"/>
    <property type="molecule type" value="Genomic_DNA"/>
</dbReference>
<comment type="similarity">
    <text evidence="1">Belongs to the 'GDXG' lipolytic enzyme family.</text>
</comment>
<dbReference type="OMA" id="KEPWLAN"/>
<keyword evidence="4" id="KW-1185">Reference proteome</keyword>
<reference evidence="3" key="2">
    <citation type="submission" date="2021-01" db="UniProtKB">
        <authorList>
            <consortium name="EnsemblPlants"/>
        </authorList>
    </citation>
    <scope>IDENTIFICATION</scope>
</reference>
<dbReference type="GO" id="GO:0016787">
    <property type="term" value="F:hydrolase activity"/>
    <property type="evidence" value="ECO:0007669"/>
    <property type="project" value="InterPro"/>
</dbReference>
<dbReference type="SUPFAM" id="SSF53474">
    <property type="entry name" value="alpha/beta-Hydrolases"/>
    <property type="match status" value="1"/>
</dbReference>
<dbReference type="InParanoid" id="A0A7N2LX01"/>
<protein>
    <recommendedName>
        <fullName evidence="2">Alpha/beta hydrolase fold-3 domain-containing protein</fullName>
    </recommendedName>
</protein>
<dbReference type="InterPro" id="IPR029058">
    <property type="entry name" value="AB_hydrolase_fold"/>
</dbReference>
<sequence>MASNDKEVAIEFLPLLRVYKEGSVERLIVSPIVPPSFEDPETGVSSKDITISENPTISARLYLPKLTQPNRKLPILVYIHGGAFVIGSAFSSDHQQYLNSLVSQGHVAAVSVAYRLPPEHSLPVAFEDSWAAIQWVVSLSLDNYVDKEPWLANHGDFKRVFVGGDSAGANIAYNMTTRAGIEGLHGGVKILGTFLTHPFFWGSKPIGSERRVENKKSFLCKLCEYIYPEAPDGIDNPKMNPLGPRAPSLAKLGCDRLLVTVAEKDQLIDRGVWFYNAVKESGWEGEVELVEVEEEDHAFHFMHFGSENAKNLIKCLASFLLKIILISHHKYPYLSALKMSLKLTHSNFLLWKTQLMFESEVMISQW</sequence>
<proteinExistence type="inferred from homology"/>
<evidence type="ECO:0000256" key="1">
    <source>
        <dbReference type="ARBA" id="ARBA00010515"/>
    </source>
</evidence>
<organism evidence="3 4">
    <name type="scientific">Quercus lobata</name>
    <name type="common">Valley oak</name>
    <dbReference type="NCBI Taxonomy" id="97700"/>
    <lineage>
        <taxon>Eukaryota</taxon>
        <taxon>Viridiplantae</taxon>
        <taxon>Streptophyta</taxon>
        <taxon>Embryophyta</taxon>
        <taxon>Tracheophyta</taxon>
        <taxon>Spermatophyta</taxon>
        <taxon>Magnoliopsida</taxon>
        <taxon>eudicotyledons</taxon>
        <taxon>Gunneridae</taxon>
        <taxon>Pentapetalae</taxon>
        <taxon>rosids</taxon>
        <taxon>fabids</taxon>
        <taxon>Fagales</taxon>
        <taxon>Fagaceae</taxon>
        <taxon>Quercus</taxon>
    </lineage>
</organism>
<dbReference type="Gramene" id="QL06p003453:mrna">
    <property type="protein sequence ID" value="QL06p003453:mrna"/>
    <property type="gene ID" value="QL06p003453"/>
</dbReference>
<dbReference type="InterPro" id="IPR050466">
    <property type="entry name" value="Carboxylest/Gibb_receptor"/>
</dbReference>
<accession>A0A7N2LX01</accession>
<evidence type="ECO:0000313" key="4">
    <source>
        <dbReference type="Proteomes" id="UP000594261"/>
    </source>
</evidence>
<dbReference type="InterPro" id="IPR013094">
    <property type="entry name" value="AB_hydrolase_3"/>
</dbReference>
<evidence type="ECO:0000313" key="3">
    <source>
        <dbReference type="EnsemblPlants" id="QL06p003453:mrna"/>
    </source>
</evidence>
<dbReference type="AlphaFoldDB" id="A0A7N2LX01"/>
<feature type="domain" description="Alpha/beta hydrolase fold-3" evidence="2">
    <location>
        <begin position="76"/>
        <end position="300"/>
    </location>
</feature>
<reference evidence="3 4" key="1">
    <citation type="journal article" date="2016" name="G3 (Bethesda)">
        <title>First Draft Assembly and Annotation of the Genome of a California Endemic Oak Quercus lobata Nee (Fagaceae).</title>
        <authorList>
            <person name="Sork V.L."/>
            <person name="Fitz-Gibbon S.T."/>
            <person name="Puiu D."/>
            <person name="Crepeau M."/>
            <person name="Gugger P.F."/>
            <person name="Sherman R."/>
            <person name="Stevens K."/>
            <person name="Langley C.H."/>
            <person name="Pellegrini M."/>
            <person name="Salzberg S.L."/>
        </authorList>
    </citation>
    <scope>NUCLEOTIDE SEQUENCE [LARGE SCALE GENOMIC DNA]</scope>
    <source>
        <strain evidence="3 4">cv. SW786</strain>
    </source>
</reference>
<dbReference type="PANTHER" id="PTHR23024">
    <property type="entry name" value="ARYLACETAMIDE DEACETYLASE"/>
    <property type="match status" value="1"/>
</dbReference>
<dbReference type="Proteomes" id="UP000594261">
    <property type="component" value="Chromosome 6"/>
</dbReference>
<evidence type="ECO:0000259" key="2">
    <source>
        <dbReference type="Pfam" id="PF07859"/>
    </source>
</evidence>